<protein>
    <recommendedName>
        <fullName evidence="4">DUF4148 domain-containing protein</fullName>
    </recommendedName>
</protein>
<dbReference type="AlphaFoldDB" id="A0A1N6FPE5"/>
<evidence type="ECO:0008006" key="4">
    <source>
        <dbReference type="Google" id="ProtNLM"/>
    </source>
</evidence>
<evidence type="ECO:0000313" key="3">
    <source>
        <dbReference type="Proteomes" id="UP000184693"/>
    </source>
</evidence>
<dbReference type="EMBL" id="FSRM01000001">
    <property type="protein sequence ID" value="SIN97090.1"/>
    <property type="molecule type" value="Genomic_DNA"/>
</dbReference>
<evidence type="ECO:0000256" key="1">
    <source>
        <dbReference type="SAM" id="SignalP"/>
    </source>
</evidence>
<organism evidence="2 3">
    <name type="scientific">Paraburkholderia phenazinium</name>
    <dbReference type="NCBI Taxonomy" id="60549"/>
    <lineage>
        <taxon>Bacteria</taxon>
        <taxon>Pseudomonadati</taxon>
        <taxon>Pseudomonadota</taxon>
        <taxon>Betaproteobacteria</taxon>
        <taxon>Burkholderiales</taxon>
        <taxon>Burkholderiaceae</taxon>
        <taxon>Paraburkholderia</taxon>
    </lineage>
</organism>
<accession>A0A1N6FPE5</accession>
<sequence length="86" mass="8971">MKSLIEAAVIAALIAAPLAAFAQSSQPLTRAEVRAQLVELEKAGYNPRDWMNYPENIQAAEARVAAEKADASGYGVGSNGSSQAGH</sequence>
<feature type="chain" id="PRO_5012252569" description="DUF4148 domain-containing protein" evidence="1">
    <location>
        <begin position="23"/>
        <end position="86"/>
    </location>
</feature>
<dbReference type="RefSeq" id="WP_074263896.1">
    <property type="nucleotide sequence ID" value="NZ_FSRM01000001.1"/>
</dbReference>
<name>A0A1N6FPE5_9BURK</name>
<dbReference type="Pfam" id="PF13663">
    <property type="entry name" value="DUF4148"/>
    <property type="match status" value="1"/>
</dbReference>
<dbReference type="OrthoDB" id="9034330at2"/>
<reference evidence="2 3" key="1">
    <citation type="submission" date="2016-11" db="EMBL/GenBank/DDBJ databases">
        <authorList>
            <person name="Jaros S."/>
            <person name="Januszkiewicz K."/>
            <person name="Wedrychowicz H."/>
        </authorList>
    </citation>
    <scope>NUCLEOTIDE SEQUENCE [LARGE SCALE GENOMIC DNA]</scope>
    <source>
        <strain evidence="2 3">GAS86</strain>
    </source>
</reference>
<dbReference type="InterPro" id="IPR025421">
    <property type="entry name" value="DUF4148"/>
</dbReference>
<keyword evidence="1" id="KW-0732">Signal</keyword>
<proteinExistence type="predicted"/>
<evidence type="ECO:0000313" key="2">
    <source>
        <dbReference type="EMBL" id="SIN97090.1"/>
    </source>
</evidence>
<gene>
    <name evidence="2" type="ORF">SAMN05444168_1744</name>
</gene>
<feature type="signal peptide" evidence="1">
    <location>
        <begin position="1"/>
        <end position="22"/>
    </location>
</feature>
<dbReference type="Proteomes" id="UP000184693">
    <property type="component" value="Unassembled WGS sequence"/>
</dbReference>